<evidence type="ECO:0000313" key="2">
    <source>
        <dbReference type="Proteomes" id="UP000509782"/>
    </source>
</evidence>
<organism evidence="1 2">
    <name type="scientific">Achromobacter denitrificans</name>
    <name type="common">Alcaligenes denitrificans</name>
    <dbReference type="NCBI Taxonomy" id="32002"/>
    <lineage>
        <taxon>Bacteria</taxon>
        <taxon>Pseudomonadati</taxon>
        <taxon>Pseudomonadota</taxon>
        <taxon>Betaproteobacteria</taxon>
        <taxon>Burkholderiales</taxon>
        <taxon>Alcaligenaceae</taxon>
        <taxon>Achromobacter</taxon>
    </lineage>
</organism>
<dbReference type="AlphaFoldDB" id="A0A3R9G0K9"/>
<dbReference type="EMBL" id="CP054569">
    <property type="protein sequence ID" value="QKQ46211.1"/>
    <property type="molecule type" value="Genomic_DNA"/>
</dbReference>
<proteinExistence type="predicted"/>
<reference evidence="1 2" key="1">
    <citation type="submission" date="2020-05" db="EMBL/GenBank/DDBJ databases">
        <title>FDA dAtabase for Regulatory Grade micrObial Sequences (FDA-ARGOS): Supporting development and validation of Infectious Disease Dx tests.</title>
        <authorList>
            <person name="Sproer C."/>
            <person name="Gronow S."/>
            <person name="Severitt S."/>
            <person name="Schroder I."/>
            <person name="Tallon L."/>
            <person name="Sadzewicz L."/>
            <person name="Zhao X."/>
            <person name="Vavikolanu K."/>
            <person name="Mehta A."/>
            <person name="Aluvathingal J."/>
            <person name="Nadendla S."/>
            <person name="Myers T."/>
            <person name="Yan Y."/>
            <person name="Sichtig H."/>
        </authorList>
    </citation>
    <scope>NUCLEOTIDE SEQUENCE [LARGE SCALE GENOMIC DNA]</scope>
    <source>
        <strain evidence="1 2">FDAARGOS_787</strain>
    </source>
</reference>
<protein>
    <submittedName>
        <fullName evidence="1">DNA-3-methyladenine glycosylase</fullName>
    </submittedName>
</protein>
<name>A0A3R9G0K9_ACHDE</name>
<evidence type="ECO:0000313" key="1">
    <source>
        <dbReference type="EMBL" id="QKQ46211.1"/>
    </source>
</evidence>
<dbReference type="Proteomes" id="UP000509782">
    <property type="component" value="Chromosome"/>
</dbReference>
<sequence length="77" mass="9007">MDREELLAQMIATPAVDRSFHDWPEVLANYAECLATLEPKLQREEMERLIQAGADFYRTLARAEQYRRASVWDEPPP</sequence>
<dbReference type="OrthoDB" id="8658620at2"/>
<gene>
    <name evidence="1" type="ORF">FOC81_05720</name>
</gene>
<accession>A0A3R9G0K9</accession>